<evidence type="ECO:0000313" key="1">
    <source>
        <dbReference type="EMBL" id="KAF2465193.1"/>
    </source>
</evidence>
<gene>
    <name evidence="1" type="ORF">BDR25DRAFT_306834</name>
</gene>
<dbReference type="Proteomes" id="UP000799755">
    <property type="component" value="Unassembled WGS sequence"/>
</dbReference>
<reference evidence="1" key="1">
    <citation type="journal article" date="2020" name="Stud. Mycol.">
        <title>101 Dothideomycetes genomes: a test case for predicting lifestyles and emergence of pathogens.</title>
        <authorList>
            <person name="Haridas S."/>
            <person name="Albert R."/>
            <person name="Binder M."/>
            <person name="Bloem J."/>
            <person name="Labutti K."/>
            <person name="Salamov A."/>
            <person name="Andreopoulos B."/>
            <person name="Baker S."/>
            <person name="Barry K."/>
            <person name="Bills G."/>
            <person name="Bluhm B."/>
            <person name="Cannon C."/>
            <person name="Castanera R."/>
            <person name="Culley D."/>
            <person name="Daum C."/>
            <person name="Ezra D."/>
            <person name="Gonzalez J."/>
            <person name="Henrissat B."/>
            <person name="Kuo A."/>
            <person name="Liang C."/>
            <person name="Lipzen A."/>
            <person name="Lutzoni F."/>
            <person name="Magnuson J."/>
            <person name="Mondo S."/>
            <person name="Nolan M."/>
            <person name="Ohm R."/>
            <person name="Pangilinan J."/>
            <person name="Park H.-J."/>
            <person name="Ramirez L."/>
            <person name="Alfaro M."/>
            <person name="Sun H."/>
            <person name="Tritt A."/>
            <person name="Yoshinaga Y."/>
            <person name="Zwiers L.-H."/>
            <person name="Turgeon B."/>
            <person name="Goodwin S."/>
            <person name="Spatafora J."/>
            <person name="Crous P."/>
            <person name="Grigoriev I."/>
        </authorList>
    </citation>
    <scope>NUCLEOTIDE SEQUENCE</scope>
    <source>
        <strain evidence="1">ATCC 200398</strain>
    </source>
</reference>
<comment type="caution">
    <text evidence="1">The sequence shown here is derived from an EMBL/GenBank/DDBJ whole genome shotgun (WGS) entry which is preliminary data.</text>
</comment>
<organism evidence="1 2">
    <name type="scientific">Lindgomyces ingoldianus</name>
    <dbReference type="NCBI Taxonomy" id="673940"/>
    <lineage>
        <taxon>Eukaryota</taxon>
        <taxon>Fungi</taxon>
        <taxon>Dikarya</taxon>
        <taxon>Ascomycota</taxon>
        <taxon>Pezizomycotina</taxon>
        <taxon>Dothideomycetes</taxon>
        <taxon>Pleosporomycetidae</taxon>
        <taxon>Pleosporales</taxon>
        <taxon>Lindgomycetaceae</taxon>
        <taxon>Lindgomyces</taxon>
    </lineage>
</organism>
<dbReference type="EMBL" id="MU003531">
    <property type="protein sequence ID" value="KAF2465193.1"/>
    <property type="molecule type" value="Genomic_DNA"/>
</dbReference>
<name>A0ACB6QDZ3_9PLEO</name>
<evidence type="ECO:0000313" key="2">
    <source>
        <dbReference type="Proteomes" id="UP000799755"/>
    </source>
</evidence>
<keyword evidence="2" id="KW-1185">Reference proteome</keyword>
<accession>A0ACB6QDZ3</accession>
<sequence>MSASNTPKTMSSRLMTMKFMQRSAAKTTYSGLSTPNGPLSKRIRVSDVTPAPGPLYTPDHETIQAALAAEEKKRQNALDKAAAKAGETKWVLSFKDLQEISRPQAMSVAYAGFAAIDADDDESDEGEMKPVRMQFGGGVKKETSTATEGSGSDSDSKSESDDCDSEDATAALIRETKREAAPKSREARKTQKKEPPKRAPFKIDEDMDLGGLTSISGGLSSGGRGNNSMTCYNCGKQGHINRDCLQPKAPRGSAGRGRGRGRR</sequence>
<protein>
    <submittedName>
        <fullName evidence="1">Uncharacterized protein</fullName>
    </submittedName>
</protein>
<proteinExistence type="predicted"/>